<organism evidence="10 11">
    <name type="scientific">Syntrophotalea carbinolica (strain DSM 2380 / NBRC 103641 / GraBd1)</name>
    <name type="common">Pelobacter carbinolicus</name>
    <dbReference type="NCBI Taxonomy" id="338963"/>
    <lineage>
        <taxon>Bacteria</taxon>
        <taxon>Pseudomonadati</taxon>
        <taxon>Thermodesulfobacteriota</taxon>
        <taxon>Desulfuromonadia</taxon>
        <taxon>Desulfuromonadales</taxon>
        <taxon>Syntrophotaleaceae</taxon>
        <taxon>Syntrophotalea</taxon>
    </lineage>
</organism>
<evidence type="ECO:0000256" key="4">
    <source>
        <dbReference type="ARBA" id="ARBA00022723"/>
    </source>
</evidence>
<dbReference type="GO" id="GO:0003824">
    <property type="term" value="F:catalytic activity"/>
    <property type="evidence" value="ECO:0007669"/>
    <property type="project" value="InterPro"/>
</dbReference>
<dbReference type="EMBL" id="CP000142">
    <property type="protein sequence ID" value="ABA90154.1"/>
    <property type="molecule type" value="Genomic_DNA"/>
</dbReference>
<dbReference type="GO" id="GO:0051607">
    <property type="term" value="P:defense response to virus"/>
    <property type="evidence" value="ECO:0007669"/>
    <property type="project" value="UniProtKB-KW"/>
</dbReference>
<dbReference type="PROSITE" id="PS51918">
    <property type="entry name" value="RADICAL_SAM"/>
    <property type="match status" value="1"/>
</dbReference>
<evidence type="ECO:0000256" key="6">
    <source>
        <dbReference type="ARBA" id="ARBA00023014"/>
    </source>
</evidence>
<protein>
    <recommendedName>
        <fullName evidence="8">S-adenosylmethionine-dependent nucleotide dehydratase</fullName>
    </recommendedName>
</protein>
<keyword evidence="6" id="KW-0411">Iron-sulfur</keyword>
<evidence type="ECO:0000256" key="7">
    <source>
        <dbReference type="ARBA" id="ARBA00023118"/>
    </source>
</evidence>
<evidence type="ECO:0000256" key="8">
    <source>
        <dbReference type="ARBA" id="ARBA00039667"/>
    </source>
</evidence>
<evidence type="ECO:0000313" key="11">
    <source>
        <dbReference type="Proteomes" id="UP000002534"/>
    </source>
</evidence>
<keyword evidence="11" id="KW-1185">Reference proteome</keyword>
<dbReference type="CDD" id="cd01335">
    <property type="entry name" value="Radical_SAM"/>
    <property type="match status" value="1"/>
</dbReference>
<keyword evidence="3" id="KW-0949">S-adenosyl-L-methionine</keyword>
<dbReference type="PANTHER" id="PTHR21339:SF0">
    <property type="entry name" value="S-ADENOSYLMETHIONINE-DEPENDENT NUCLEOTIDE DEHYDRATASE RSAD2"/>
    <property type="match status" value="1"/>
</dbReference>
<evidence type="ECO:0000313" key="10">
    <source>
        <dbReference type="EMBL" id="ABA90154.1"/>
    </source>
</evidence>
<sequence length="293" mass="32926">MQQQQAQSKKDAAIPAVNYHLWGSCNMRCRFCFARFKTERQESKEVGWQKSLAVIAEASRAGIAKITFAGGEPLLCPWLADVLKHSKAFGMTTMVVTNGSLVTDRWLGENARYIDWLALSIDSPVTATNFASGRAVGGIRPLGATEYRSLAAKIRRHNIRLKVNVTVSRFNVEEDPSSLLLEILPERLKVFQVLPIFGQNDHCFADLGISIKKFSAFVRRLDPLRNFCQVVVEDNEAMTGSYLMIDPQGRFFSNTGGRYRFSLPVWQVGWATALSEIETSVARFRSRGGFYSW</sequence>
<comment type="cofactor">
    <cofactor evidence="1">
        <name>[4Fe-4S] cluster</name>
        <dbReference type="ChEBI" id="CHEBI:49883"/>
    </cofactor>
</comment>
<dbReference type="GO" id="GO:0051539">
    <property type="term" value="F:4 iron, 4 sulfur cluster binding"/>
    <property type="evidence" value="ECO:0007669"/>
    <property type="project" value="UniProtKB-KW"/>
</dbReference>
<dbReference type="SFLD" id="SFLDG01067">
    <property type="entry name" value="SPASM/twitch_domain_containing"/>
    <property type="match status" value="1"/>
</dbReference>
<reference evidence="11" key="1">
    <citation type="submission" date="2005-10" db="EMBL/GenBank/DDBJ databases">
        <title>Complete sequence of Pelobacter carbinolicus DSM 2380.</title>
        <authorList>
            <person name="Copeland A."/>
            <person name="Lucas S."/>
            <person name="Lapidus A."/>
            <person name="Barry K."/>
            <person name="Detter J.C."/>
            <person name="Glavina T."/>
            <person name="Hammon N."/>
            <person name="Israni S."/>
            <person name="Pitluck S."/>
            <person name="Chertkov O."/>
            <person name="Schmutz J."/>
            <person name="Larimer F."/>
            <person name="Land M."/>
            <person name="Kyrpides N."/>
            <person name="Ivanova N."/>
            <person name="Richardson P."/>
        </authorList>
    </citation>
    <scope>NUCLEOTIDE SEQUENCE [LARGE SCALE GENOMIC DNA]</scope>
    <source>
        <strain evidence="11">DSM 2380 / NBRC 103641 / GraBd1</strain>
    </source>
</reference>
<dbReference type="Pfam" id="PF04055">
    <property type="entry name" value="Radical_SAM"/>
    <property type="match status" value="1"/>
</dbReference>
<evidence type="ECO:0000256" key="2">
    <source>
        <dbReference type="ARBA" id="ARBA00022485"/>
    </source>
</evidence>
<dbReference type="InterPro" id="IPR058240">
    <property type="entry name" value="rSAM_sf"/>
</dbReference>
<dbReference type="NCBIfam" id="NF038283">
    <property type="entry name" value="viperin_w_prok"/>
    <property type="match status" value="1"/>
</dbReference>
<evidence type="ECO:0000256" key="1">
    <source>
        <dbReference type="ARBA" id="ARBA00001966"/>
    </source>
</evidence>
<dbReference type="OrthoDB" id="308557at2"/>
<keyword evidence="7" id="KW-0051">Antiviral defense</keyword>
<dbReference type="RefSeq" id="WP_011342706.1">
    <property type="nucleotide sequence ID" value="NC_007498.2"/>
</dbReference>
<dbReference type="Gene3D" id="3.20.20.70">
    <property type="entry name" value="Aldolase class I"/>
    <property type="match status" value="1"/>
</dbReference>
<dbReference type="GO" id="GO:0046872">
    <property type="term" value="F:metal ion binding"/>
    <property type="evidence" value="ECO:0007669"/>
    <property type="project" value="UniProtKB-KW"/>
</dbReference>
<feature type="domain" description="Radical SAM core" evidence="9">
    <location>
        <begin position="9"/>
        <end position="234"/>
    </location>
</feature>
<dbReference type="SFLD" id="SFLDS00029">
    <property type="entry name" value="Radical_SAM"/>
    <property type="match status" value="1"/>
</dbReference>
<dbReference type="HOGENOM" id="CLU_049058_2_1_7"/>
<evidence type="ECO:0000256" key="3">
    <source>
        <dbReference type="ARBA" id="ARBA00022691"/>
    </source>
</evidence>
<accession>Q3A0F3</accession>
<dbReference type="InterPro" id="IPR051196">
    <property type="entry name" value="RSAD2/Viperin_antiviral"/>
</dbReference>
<name>Q3A0F3_SYNC1</name>
<dbReference type="InterPro" id="IPR007197">
    <property type="entry name" value="rSAM"/>
</dbReference>
<dbReference type="SFLD" id="SFLDG01088">
    <property type="entry name" value="antiviral_proteins"/>
    <property type="match status" value="1"/>
</dbReference>
<dbReference type="STRING" id="338963.Pcar_2919"/>
<evidence type="ECO:0000256" key="5">
    <source>
        <dbReference type="ARBA" id="ARBA00023004"/>
    </source>
</evidence>
<gene>
    <name evidence="10" type="ordered locus">Pcar_2919</name>
</gene>
<keyword evidence="4" id="KW-0479">Metal-binding</keyword>
<dbReference type="Proteomes" id="UP000002534">
    <property type="component" value="Chromosome"/>
</dbReference>
<dbReference type="SUPFAM" id="SSF102114">
    <property type="entry name" value="Radical SAM enzymes"/>
    <property type="match status" value="1"/>
</dbReference>
<keyword evidence="5" id="KW-0408">Iron</keyword>
<dbReference type="eggNOG" id="COG0535">
    <property type="taxonomic scope" value="Bacteria"/>
</dbReference>
<keyword evidence="2" id="KW-0004">4Fe-4S</keyword>
<dbReference type="KEGG" id="pca:Pcar_2919"/>
<dbReference type="InterPro" id="IPR013785">
    <property type="entry name" value="Aldolase_TIM"/>
</dbReference>
<reference evidence="10 11" key="2">
    <citation type="journal article" date="2012" name="BMC Genomics">
        <title>The genome of Pelobacter carbinolicus reveals surprising metabolic capabilities and physiological features.</title>
        <authorList>
            <person name="Aklujkar M."/>
            <person name="Haveman S.A."/>
            <person name="Didonato R.Jr."/>
            <person name="Chertkov O."/>
            <person name="Han C.S."/>
            <person name="Land M.L."/>
            <person name="Brown P."/>
            <person name="Lovley D.R."/>
        </authorList>
    </citation>
    <scope>NUCLEOTIDE SEQUENCE [LARGE SCALE GENOMIC DNA]</scope>
    <source>
        <strain evidence="11">DSM 2380 / NBRC 103641 / GraBd1</strain>
    </source>
</reference>
<dbReference type="PANTHER" id="PTHR21339">
    <property type="entry name" value="RADICAL S-ADENOSYL METHIONINE DOMAIN-CONTAINING PROTEIN 2"/>
    <property type="match status" value="1"/>
</dbReference>
<evidence type="ECO:0000259" key="9">
    <source>
        <dbReference type="PROSITE" id="PS51918"/>
    </source>
</evidence>
<proteinExistence type="predicted"/>
<dbReference type="AlphaFoldDB" id="Q3A0F3"/>